<dbReference type="RefSeq" id="WP_176854492.1">
    <property type="nucleotide sequence ID" value="NZ_JABCJD010000005.1"/>
</dbReference>
<accession>A0ABX2PER6</accession>
<evidence type="ECO:0000313" key="4">
    <source>
        <dbReference type="Proteomes" id="UP000523601"/>
    </source>
</evidence>
<dbReference type="Pfam" id="PF00534">
    <property type="entry name" value="Glycos_transf_1"/>
    <property type="match status" value="1"/>
</dbReference>
<evidence type="ECO:0000256" key="1">
    <source>
        <dbReference type="ARBA" id="ARBA00022679"/>
    </source>
</evidence>
<sequence length="362" mass="39656">MSRYLFNARFLMRPLTGVDRVATELISATLAQCNQSRLDDISAIRPNGDIHNALERPKNLLELTSASKSGLKGHLWEQISLAKEDSNSWLISLCNIGPVLRKKQIVMMHDAQAFRQPLAYSRGFRTFYHQIQPRLGHRARSVLTVSAHSKRELEHFGVVPKGKAIIIQNGADHVLRLTADPKILQKNNLEASGYFLAIGSLAPHKNLKMLIEAANARSDQSRPLVIAGGGNATVFSENGLVPSENVKMLGRVTDEELRALYENAYALVFPSITEGFGLPPAEAMTLGCPVIASDGGAIPEVTEGASISISPLDQAAWTQAMDSLSRNDSLRTELAEAGKERAKRFTWNRAAAQFLEILDALP</sequence>
<organism evidence="3 4">
    <name type="scientific">Donghicola mangrovi</name>
    <dbReference type="NCBI Taxonomy" id="2729614"/>
    <lineage>
        <taxon>Bacteria</taxon>
        <taxon>Pseudomonadati</taxon>
        <taxon>Pseudomonadota</taxon>
        <taxon>Alphaproteobacteria</taxon>
        <taxon>Rhodobacterales</taxon>
        <taxon>Roseobacteraceae</taxon>
        <taxon>Donghicola</taxon>
    </lineage>
</organism>
<gene>
    <name evidence="3" type="ORF">HJ526_11180</name>
</gene>
<dbReference type="SUPFAM" id="SSF53756">
    <property type="entry name" value="UDP-Glycosyltransferase/glycogen phosphorylase"/>
    <property type="match status" value="1"/>
</dbReference>
<dbReference type="Gene3D" id="3.40.50.2000">
    <property type="entry name" value="Glycogen Phosphorylase B"/>
    <property type="match status" value="2"/>
</dbReference>
<keyword evidence="1" id="KW-0808">Transferase</keyword>
<dbReference type="CDD" id="cd03809">
    <property type="entry name" value="GT4_MtfB-like"/>
    <property type="match status" value="1"/>
</dbReference>
<dbReference type="Proteomes" id="UP000523601">
    <property type="component" value="Unassembled WGS sequence"/>
</dbReference>
<dbReference type="PANTHER" id="PTHR46401:SF2">
    <property type="entry name" value="GLYCOSYLTRANSFERASE WBBK-RELATED"/>
    <property type="match status" value="1"/>
</dbReference>
<keyword evidence="4" id="KW-1185">Reference proteome</keyword>
<reference evidence="3 4" key="1">
    <citation type="submission" date="2020-04" db="EMBL/GenBank/DDBJ databases">
        <title>Donghicola sp., a member of the Rhodobacteraceae family isolated from mangrove forest in Thailand.</title>
        <authorList>
            <person name="Charoenyingcharoen P."/>
            <person name="Yukphan P."/>
        </authorList>
    </citation>
    <scope>NUCLEOTIDE SEQUENCE [LARGE SCALE GENOMIC DNA]</scope>
    <source>
        <strain evidence="3 4">C2-DW-16</strain>
    </source>
</reference>
<proteinExistence type="predicted"/>
<dbReference type="InterPro" id="IPR001296">
    <property type="entry name" value="Glyco_trans_1"/>
</dbReference>
<comment type="caution">
    <text evidence="3">The sequence shown here is derived from an EMBL/GenBank/DDBJ whole genome shotgun (WGS) entry which is preliminary data.</text>
</comment>
<protein>
    <submittedName>
        <fullName evidence="3">Glycosyltransferase family 4 protein</fullName>
    </submittedName>
</protein>
<name>A0ABX2PER6_9RHOB</name>
<dbReference type="PANTHER" id="PTHR46401">
    <property type="entry name" value="GLYCOSYLTRANSFERASE WBBK-RELATED"/>
    <property type="match status" value="1"/>
</dbReference>
<feature type="domain" description="Glycosyl transferase family 1" evidence="2">
    <location>
        <begin position="185"/>
        <end position="341"/>
    </location>
</feature>
<evidence type="ECO:0000259" key="2">
    <source>
        <dbReference type="Pfam" id="PF00534"/>
    </source>
</evidence>
<evidence type="ECO:0000313" key="3">
    <source>
        <dbReference type="EMBL" id="NVO27986.1"/>
    </source>
</evidence>
<dbReference type="EMBL" id="JABCJD010000005">
    <property type="protein sequence ID" value="NVO27986.1"/>
    <property type="molecule type" value="Genomic_DNA"/>
</dbReference>